<dbReference type="GO" id="GO:0032259">
    <property type="term" value="P:methylation"/>
    <property type="evidence" value="ECO:0007669"/>
    <property type="project" value="UniProtKB-KW"/>
</dbReference>
<keyword evidence="3" id="KW-1185">Reference proteome</keyword>
<dbReference type="InterPro" id="IPR029063">
    <property type="entry name" value="SAM-dependent_MTases_sf"/>
</dbReference>
<reference evidence="2 3" key="1">
    <citation type="submission" date="2017-04" db="EMBL/GenBank/DDBJ databases">
        <authorList>
            <person name="Afonso C.L."/>
            <person name="Miller P.J."/>
            <person name="Scott M.A."/>
            <person name="Spackman E."/>
            <person name="Goraichik I."/>
            <person name="Dimitrov K.M."/>
            <person name="Suarez D.L."/>
            <person name="Swayne D.E."/>
        </authorList>
    </citation>
    <scope>NUCLEOTIDE SEQUENCE [LARGE SCALE GENOMIC DNA]</scope>
    <source>
        <strain evidence="2 3">DSM 12555</strain>
    </source>
</reference>
<name>A0A1W1XKW5_9CLOT</name>
<evidence type="ECO:0000313" key="3">
    <source>
        <dbReference type="Proteomes" id="UP000192468"/>
    </source>
</evidence>
<keyword evidence="2" id="KW-0489">Methyltransferase</keyword>
<dbReference type="Pfam" id="PF08241">
    <property type="entry name" value="Methyltransf_11"/>
    <property type="match status" value="1"/>
</dbReference>
<keyword evidence="2" id="KW-0830">Ubiquinone</keyword>
<proteinExistence type="predicted"/>
<gene>
    <name evidence="2" type="ORF">SAMN02745134_02119</name>
</gene>
<dbReference type="EMBL" id="FWXH01000006">
    <property type="protein sequence ID" value="SMC24191.1"/>
    <property type="molecule type" value="Genomic_DNA"/>
</dbReference>
<dbReference type="GO" id="GO:0008757">
    <property type="term" value="F:S-adenosylmethionine-dependent methyltransferase activity"/>
    <property type="evidence" value="ECO:0007669"/>
    <property type="project" value="InterPro"/>
</dbReference>
<dbReference type="InterPro" id="IPR013216">
    <property type="entry name" value="Methyltransf_11"/>
</dbReference>
<evidence type="ECO:0000313" key="2">
    <source>
        <dbReference type="EMBL" id="SMC24191.1"/>
    </source>
</evidence>
<dbReference type="STRING" id="1121291.SAMN02745134_02119"/>
<protein>
    <submittedName>
        <fullName evidence="2">Ubiquinone/menaquinone biosynthesis C-methylase UbiE</fullName>
    </submittedName>
</protein>
<dbReference type="SUPFAM" id="SSF53335">
    <property type="entry name" value="S-adenosyl-L-methionine-dependent methyltransferases"/>
    <property type="match status" value="1"/>
</dbReference>
<dbReference type="RefSeq" id="WP_084115879.1">
    <property type="nucleotide sequence ID" value="NZ_FWXH01000006.1"/>
</dbReference>
<dbReference type="CDD" id="cd02440">
    <property type="entry name" value="AdoMet_MTases"/>
    <property type="match status" value="1"/>
</dbReference>
<feature type="domain" description="Methyltransferase type 11" evidence="1">
    <location>
        <begin position="52"/>
        <end position="145"/>
    </location>
</feature>
<dbReference type="AlphaFoldDB" id="A0A1W1XKW5"/>
<keyword evidence="2" id="KW-0808">Transferase</keyword>
<dbReference type="PANTHER" id="PTHR43591">
    <property type="entry name" value="METHYLTRANSFERASE"/>
    <property type="match status" value="1"/>
</dbReference>
<dbReference type="Proteomes" id="UP000192468">
    <property type="component" value="Unassembled WGS sequence"/>
</dbReference>
<dbReference type="Gene3D" id="3.40.50.150">
    <property type="entry name" value="Vaccinia Virus protein VP39"/>
    <property type="match status" value="1"/>
</dbReference>
<sequence length="208" mass="23619">MGKSKNIFKEKSKVNFNKQAEIYDKSGDGIFVAPMYDEIIRRIISEKPEKILDVGCGTGNILMRLAANGNRGLYGLDLSENMIKISKEKLGNKAELKVGDSEYMPFEDNSFDVLVCNASFHHYPNPQKVLLEMKRVLKNNGTLVIGDPSVPAIFRQMTNLYCKISNNGDYKIYSRKEIQSLLIKCGFEPFNFIKINYKSFAINAKIKQ</sequence>
<organism evidence="2 3">
    <name type="scientific">Clostridium acidisoli DSM 12555</name>
    <dbReference type="NCBI Taxonomy" id="1121291"/>
    <lineage>
        <taxon>Bacteria</taxon>
        <taxon>Bacillati</taxon>
        <taxon>Bacillota</taxon>
        <taxon>Clostridia</taxon>
        <taxon>Eubacteriales</taxon>
        <taxon>Clostridiaceae</taxon>
        <taxon>Clostridium</taxon>
    </lineage>
</organism>
<evidence type="ECO:0000259" key="1">
    <source>
        <dbReference type="Pfam" id="PF08241"/>
    </source>
</evidence>
<accession>A0A1W1XKW5</accession>
<dbReference type="PANTHER" id="PTHR43591:SF110">
    <property type="entry name" value="RHODANESE DOMAIN-CONTAINING PROTEIN"/>
    <property type="match status" value="1"/>
</dbReference>
<dbReference type="OrthoDB" id="9808140at2"/>